<feature type="compositionally biased region" description="Pro residues" evidence="6">
    <location>
        <begin position="156"/>
        <end position="174"/>
    </location>
</feature>
<evidence type="ECO:0000256" key="5">
    <source>
        <dbReference type="ARBA" id="ARBA00023242"/>
    </source>
</evidence>
<dbReference type="GO" id="GO:0000981">
    <property type="term" value="F:DNA-binding transcription factor activity, RNA polymerase II-specific"/>
    <property type="evidence" value="ECO:0007669"/>
    <property type="project" value="InterPro"/>
</dbReference>
<dbReference type="CDD" id="cd12148">
    <property type="entry name" value="fungal_TF_MHR"/>
    <property type="match status" value="1"/>
</dbReference>
<dbReference type="SUPFAM" id="SSF57701">
    <property type="entry name" value="Zn2/Cys6 DNA-binding domain"/>
    <property type="match status" value="1"/>
</dbReference>
<dbReference type="InterPro" id="IPR036864">
    <property type="entry name" value="Zn2-C6_fun-type_DNA-bd_sf"/>
</dbReference>
<dbReference type="GO" id="GO:0008270">
    <property type="term" value="F:zinc ion binding"/>
    <property type="evidence" value="ECO:0007669"/>
    <property type="project" value="InterPro"/>
</dbReference>
<evidence type="ECO:0000259" key="7">
    <source>
        <dbReference type="PROSITE" id="PS50048"/>
    </source>
</evidence>
<accession>A0A1A6AH16</accession>
<dbReference type="EMBL" id="KI894027">
    <property type="protein sequence ID" value="OBR89359.1"/>
    <property type="molecule type" value="Genomic_DNA"/>
</dbReference>
<name>A0A1A6AH16_9TREE</name>
<feature type="compositionally biased region" description="Polar residues" evidence="6">
    <location>
        <begin position="817"/>
        <end position="830"/>
    </location>
</feature>
<evidence type="ECO:0000256" key="3">
    <source>
        <dbReference type="ARBA" id="ARBA00023125"/>
    </source>
</evidence>
<evidence type="ECO:0000256" key="1">
    <source>
        <dbReference type="ARBA" id="ARBA00004123"/>
    </source>
</evidence>
<feature type="region of interest" description="Disordered" evidence="6">
    <location>
        <begin position="121"/>
        <end position="194"/>
    </location>
</feature>
<dbReference type="PANTHER" id="PTHR31845">
    <property type="entry name" value="FINGER DOMAIN PROTEIN, PUTATIVE-RELATED"/>
    <property type="match status" value="1"/>
</dbReference>
<dbReference type="OrthoDB" id="4454541at2759"/>
<reference evidence="8" key="1">
    <citation type="submission" date="2013-07" db="EMBL/GenBank/DDBJ databases">
        <title>The Genome Sequence of Cryptococcus dejecticola CBS10117.</title>
        <authorList>
            <consortium name="The Broad Institute Genome Sequencing Platform"/>
            <person name="Cuomo C."/>
            <person name="Litvintseva A."/>
            <person name="Chen Y."/>
            <person name="Heitman J."/>
            <person name="Sun S."/>
            <person name="Springer D."/>
            <person name="Dromer F."/>
            <person name="Young S.K."/>
            <person name="Zeng Q."/>
            <person name="Gargeya S."/>
            <person name="Fitzgerald M."/>
            <person name="Abouelleil A."/>
            <person name="Alvarado L."/>
            <person name="Berlin A.M."/>
            <person name="Chapman S.B."/>
            <person name="Dewar J."/>
            <person name="Goldberg J."/>
            <person name="Griggs A."/>
            <person name="Gujja S."/>
            <person name="Hansen M."/>
            <person name="Howarth C."/>
            <person name="Imamovic A."/>
            <person name="Larimer J."/>
            <person name="McCowan C."/>
            <person name="Murphy C."/>
            <person name="Pearson M."/>
            <person name="Priest M."/>
            <person name="Roberts A."/>
            <person name="Saif S."/>
            <person name="Shea T."/>
            <person name="Sykes S."/>
            <person name="Wortman J."/>
            <person name="Nusbaum C."/>
            <person name="Birren B."/>
        </authorList>
    </citation>
    <scope>NUCLEOTIDE SEQUENCE [LARGE SCALE GENOMIC DNA]</scope>
    <source>
        <strain evidence="8">CBS 10117</strain>
    </source>
</reference>
<dbReference type="SMART" id="SM00066">
    <property type="entry name" value="GAL4"/>
    <property type="match status" value="1"/>
</dbReference>
<dbReference type="Pfam" id="PF00172">
    <property type="entry name" value="Zn_clus"/>
    <property type="match status" value="1"/>
</dbReference>
<dbReference type="VEuPathDB" id="FungiDB:I303_01186"/>
<dbReference type="PROSITE" id="PS50048">
    <property type="entry name" value="ZN2_CY6_FUNGAL_2"/>
    <property type="match status" value="1"/>
</dbReference>
<organism evidence="8">
    <name type="scientific">Kwoniella dejecticola CBS 10117</name>
    <dbReference type="NCBI Taxonomy" id="1296121"/>
    <lineage>
        <taxon>Eukaryota</taxon>
        <taxon>Fungi</taxon>
        <taxon>Dikarya</taxon>
        <taxon>Basidiomycota</taxon>
        <taxon>Agaricomycotina</taxon>
        <taxon>Tremellomycetes</taxon>
        <taxon>Tremellales</taxon>
        <taxon>Cryptococcaceae</taxon>
        <taxon>Kwoniella</taxon>
    </lineage>
</organism>
<gene>
    <name evidence="8" type="ORF">I303_01186</name>
</gene>
<proteinExistence type="predicted"/>
<dbReference type="GO" id="GO:0005634">
    <property type="term" value="C:nucleus"/>
    <property type="evidence" value="ECO:0007669"/>
    <property type="project" value="UniProtKB-SubCell"/>
</dbReference>
<dbReference type="PROSITE" id="PS00463">
    <property type="entry name" value="ZN2_CY6_FUNGAL_1"/>
    <property type="match status" value="1"/>
</dbReference>
<feature type="region of interest" description="Disordered" evidence="6">
    <location>
        <begin position="223"/>
        <end position="263"/>
    </location>
</feature>
<evidence type="ECO:0000313" key="8">
    <source>
        <dbReference type="EMBL" id="OBR89359.1"/>
    </source>
</evidence>
<feature type="compositionally biased region" description="Polar residues" evidence="6">
    <location>
        <begin position="1"/>
        <end position="12"/>
    </location>
</feature>
<feature type="region of interest" description="Disordered" evidence="6">
    <location>
        <begin position="1"/>
        <end position="49"/>
    </location>
</feature>
<dbReference type="AlphaFoldDB" id="A0A1A6AH16"/>
<keyword evidence="2" id="KW-0805">Transcription regulation</keyword>
<feature type="region of interest" description="Disordered" evidence="6">
    <location>
        <begin position="65"/>
        <end position="94"/>
    </location>
</feature>
<protein>
    <recommendedName>
        <fullName evidence="7">Zn(2)-C6 fungal-type domain-containing protein</fullName>
    </recommendedName>
</protein>
<sequence length="837" mass="92426">MSAFQSFPQQASGFPPPEPSGQTPGSDDDGDEERDQSNNKANGAAPSNRACDYCHRMKMKCIGKENPPCNRCRQSKHPCTFDGPRKSKSSKVEDRLRLVEAQIGSMQGNLQELLQLQRGAAANAESQRNTSPFDSLYRNSQSSSRSMDPSQHPNPHHPSAPPMPRSLGPPPWGAPPQIRSATSPGSSDEDEPIDPLKSAYAAAPWANMLHLAEAARLKADHHIGGDDDHTFRPKVISPRFEGAEETQKGSRKRQKTTNAKGDDRGAIHISLNERGHNGSPDPVDLGWCTLERGKQLFDIFFERCGCYMPCFDPEHDTWDSLRRRSPFAITTIIAVAAKCEDAAGPASDLQLKSREHAENMAMNSLFTPVSKIEIVQAMILLASWGETFWRPGGHAIRMAMDMGLHKSLAYLVEAGMGSGKTPEQVEADRPIVAGARVWLTTTLARMTLTTSPRMAFAYGRPGLFCSEITIKDSRDFLRHPLALPTDARLVSSCESLMMRLPLHQPLAMAPSNAAQPYPNMDGKLREANRAITDWYNYWDTYYARNGVPKDHFLRETLITGGAGAFLSSNSYVLHEIRSRRDVAFLSDERRQWLQEAGRKAQQLVNICLRGQQYANSIQYANLLTHYNIVYAARFLIRMATLVPESCNLRQIGKDVEQVAVMLAKVPGFMFAHILRGVVKKARNDQVLPPASRAPSRIGSPTRNHMTLTMSDQSSWSSGLTPNTTSFVPTISGGPDLSINLDNLDPTATAGDQGLSSHMDFLYAEQLFANTTEPNQPLTLDTQPNPVNGQMDQMFSIDTWFPFPPLENDLSPLLVTGGDTSTTQAGSTNASEGRHSWW</sequence>
<feature type="compositionally biased region" description="Polar residues" evidence="6">
    <location>
        <begin position="124"/>
        <end position="133"/>
    </location>
</feature>
<feature type="region of interest" description="Disordered" evidence="6">
    <location>
        <begin position="816"/>
        <end position="837"/>
    </location>
</feature>
<evidence type="ECO:0000256" key="4">
    <source>
        <dbReference type="ARBA" id="ARBA00023163"/>
    </source>
</evidence>
<feature type="domain" description="Zn(2)-C6 fungal-type" evidence="7">
    <location>
        <begin position="50"/>
        <end position="81"/>
    </location>
</feature>
<keyword evidence="5" id="KW-0539">Nucleus</keyword>
<keyword evidence="3" id="KW-0238">DNA-binding</keyword>
<dbReference type="InterPro" id="IPR051089">
    <property type="entry name" value="prtT"/>
</dbReference>
<evidence type="ECO:0000256" key="2">
    <source>
        <dbReference type="ARBA" id="ARBA00023015"/>
    </source>
</evidence>
<dbReference type="GO" id="GO:0000976">
    <property type="term" value="F:transcription cis-regulatory region binding"/>
    <property type="evidence" value="ECO:0007669"/>
    <property type="project" value="TreeGrafter"/>
</dbReference>
<comment type="subcellular location">
    <subcellularLocation>
        <location evidence="1">Nucleus</location>
    </subcellularLocation>
</comment>
<keyword evidence="4" id="KW-0804">Transcription</keyword>
<evidence type="ECO:0000256" key="6">
    <source>
        <dbReference type="SAM" id="MobiDB-lite"/>
    </source>
</evidence>
<dbReference type="Gene3D" id="4.10.240.10">
    <property type="entry name" value="Zn(2)-C6 fungal-type DNA-binding domain"/>
    <property type="match status" value="1"/>
</dbReference>
<dbReference type="CDD" id="cd00067">
    <property type="entry name" value="GAL4"/>
    <property type="match status" value="1"/>
</dbReference>
<dbReference type="PANTHER" id="PTHR31845:SF17">
    <property type="entry name" value="ZN(II)2CYS6 TRANSCRIPTION FACTOR (EUROFUNG)"/>
    <property type="match status" value="1"/>
</dbReference>
<dbReference type="InterPro" id="IPR001138">
    <property type="entry name" value="Zn2Cys6_DnaBD"/>
</dbReference>
<feature type="compositionally biased region" description="Low complexity" evidence="6">
    <location>
        <begin position="135"/>
        <end position="153"/>
    </location>
</feature>